<gene>
    <name evidence="2" type="ORF">J2Z37_001817</name>
    <name evidence="3" type="ORF">J2Z37_001818</name>
</gene>
<sequence>MLKRLFKDTKGSPSIETVAIIAFVALAIFLNLGNMGSAIGGVFDKVNTSLTEKIK</sequence>
<reference evidence="2 4" key="1">
    <citation type="submission" date="2021-03" db="EMBL/GenBank/DDBJ databases">
        <title>Genomic Encyclopedia of Type Strains, Phase IV (KMG-IV): sequencing the most valuable type-strain genomes for metagenomic binning, comparative biology and taxonomic classification.</title>
        <authorList>
            <person name="Goeker M."/>
        </authorList>
    </citation>
    <scope>NUCLEOTIDE SEQUENCE [LARGE SCALE GENOMIC DNA]</scope>
    <source>
        <strain evidence="2 4">DSM 24738</strain>
    </source>
</reference>
<feature type="transmembrane region" description="Helical" evidence="1">
    <location>
        <begin position="20"/>
        <end position="43"/>
    </location>
</feature>
<keyword evidence="4" id="KW-1185">Reference proteome</keyword>
<evidence type="ECO:0000256" key="1">
    <source>
        <dbReference type="SAM" id="Phobius"/>
    </source>
</evidence>
<name>A0ABS4GNL1_9BACL</name>
<comment type="caution">
    <text evidence="2">The sequence shown here is derived from an EMBL/GenBank/DDBJ whole genome shotgun (WGS) entry which is preliminary data.</text>
</comment>
<proteinExistence type="predicted"/>
<evidence type="ECO:0000313" key="4">
    <source>
        <dbReference type="Proteomes" id="UP001519343"/>
    </source>
</evidence>
<dbReference type="EMBL" id="JAGGKT010000004">
    <property type="protein sequence ID" value="MBP1931816.1"/>
    <property type="molecule type" value="Genomic_DNA"/>
</dbReference>
<protein>
    <submittedName>
        <fullName evidence="2">Flp pilus assembly pilin Flp</fullName>
    </submittedName>
</protein>
<keyword evidence="1" id="KW-0472">Membrane</keyword>
<dbReference type="RefSeq" id="WP_209809900.1">
    <property type="nucleotide sequence ID" value="NZ_JAGGKT010000004.1"/>
</dbReference>
<keyword evidence="1" id="KW-1133">Transmembrane helix</keyword>
<organism evidence="2 4">
    <name type="scientific">Ammoniphilus resinae</name>
    <dbReference type="NCBI Taxonomy" id="861532"/>
    <lineage>
        <taxon>Bacteria</taxon>
        <taxon>Bacillati</taxon>
        <taxon>Bacillota</taxon>
        <taxon>Bacilli</taxon>
        <taxon>Bacillales</taxon>
        <taxon>Paenibacillaceae</taxon>
        <taxon>Aneurinibacillus group</taxon>
        <taxon>Ammoniphilus</taxon>
    </lineage>
</organism>
<accession>A0ABS4GNL1</accession>
<dbReference type="EMBL" id="JAGGKT010000004">
    <property type="protein sequence ID" value="MBP1931817.1"/>
    <property type="molecule type" value="Genomic_DNA"/>
</dbReference>
<dbReference type="Proteomes" id="UP001519343">
    <property type="component" value="Unassembled WGS sequence"/>
</dbReference>
<evidence type="ECO:0000313" key="2">
    <source>
        <dbReference type="EMBL" id="MBP1931816.1"/>
    </source>
</evidence>
<evidence type="ECO:0000313" key="3">
    <source>
        <dbReference type="EMBL" id="MBP1931817.1"/>
    </source>
</evidence>
<keyword evidence="1" id="KW-0812">Transmembrane</keyword>